<dbReference type="KEGG" id="haer:DU502_01675"/>
<comment type="similarity">
    <text evidence="1">Belongs to the eIF-2B alpha/beta/delta subunits family.</text>
</comment>
<feature type="domain" description="Nudix hydrolase" evidence="2">
    <location>
        <begin position="1"/>
        <end position="129"/>
    </location>
</feature>
<keyword evidence="4" id="KW-0648">Protein biosynthesis</keyword>
<dbReference type="GeneID" id="38469955"/>
<reference evidence="4 5" key="1">
    <citation type="journal article" date="2015" name="Stand. Genomic Sci.">
        <title>Genomic Encyclopedia of Bacterial and Archaeal Type Strains, Phase III: the genomes of soil and plant-associated and newly described type strains.</title>
        <authorList>
            <person name="Whitman W.B."/>
            <person name="Woyke T."/>
            <person name="Klenk H.P."/>
            <person name="Zhou Y."/>
            <person name="Lilburn T.G."/>
            <person name="Beck B.J."/>
            <person name="De Vos P."/>
            <person name="Vandamme P."/>
            <person name="Eisen J.A."/>
            <person name="Garrity G."/>
            <person name="Hugenholtz P."/>
            <person name="Kyrpides N.C."/>
        </authorList>
    </citation>
    <scope>NUCLEOTIDE SEQUENCE [LARGE SCALE GENOMIC DNA]</scope>
    <source>
        <strain evidence="4 5">CGMCC 1.10124</strain>
    </source>
</reference>
<dbReference type="GO" id="GO:0019509">
    <property type="term" value="P:L-methionine salvage from methylthioadenosine"/>
    <property type="evidence" value="ECO:0007669"/>
    <property type="project" value="TreeGrafter"/>
</dbReference>
<dbReference type="Proteomes" id="UP000277326">
    <property type="component" value="Unassembled WGS sequence"/>
</dbReference>
<dbReference type="InterPro" id="IPR015797">
    <property type="entry name" value="NUDIX_hydrolase-like_dom_sf"/>
</dbReference>
<reference evidence="3 6" key="2">
    <citation type="submission" date="2018-07" db="EMBL/GenBank/DDBJ databases">
        <title>Genome sequences of Haloplanus aerogenes JCM 16430T.</title>
        <authorList>
            <person name="Kim Y.B."/>
            <person name="Roh S.W."/>
        </authorList>
    </citation>
    <scope>NUCLEOTIDE SEQUENCE [LARGE SCALE GENOMIC DNA]</scope>
    <source>
        <strain evidence="3 6">JCM 16430</strain>
    </source>
</reference>
<dbReference type="InterPro" id="IPR000649">
    <property type="entry name" value="IF-2B-related"/>
</dbReference>
<reference evidence="4" key="3">
    <citation type="submission" date="2018-10" db="EMBL/GenBank/DDBJ databases">
        <authorList>
            <person name="Whitman W."/>
            <person name="Huntemann M."/>
            <person name="Clum A."/>
            <person name="Pillay M."/>
            <person name="Palaniappan K."/>
            <person name="Varghese N."/>
            <person name="Mikhailova N."/>
            <person name="Stamatis D."/>
            <person name="Reddy T."/>
            <person name="Daum C."/>
            <person name="Shapiro N."/>
            <person name="Ivanova N."/>
            <person name="Kyrpides N."/>
            <person name="Woyke T."/>
        </authorList>
    </citation>
    <scope>NUCLEOTIDE SEQUENCE</scope>
    <source>
        <strain evidence="4">CGMCC 1.10124</strain>
    </source>
</reference>
<accession>A0A3M0DXG4</accession>
<evidence type="ECO:0000259" key="2">
    <source>
        <dbReference type="PROSITE" id="PS51462"/>
    </source>
</evidence>
<evidence type="ECO:0000313" key="4">
    <source>
        <dbReference type="EMBL" id="RMB24219.1"/>
    </source>
</evidence>
<dbReference type="Pfam" id="PF01008">
    <property type="entry name" value="IF-2B"/>
    <property type="match status" value="1"/>
</dbReference>
<dbReference type="EMBL" id="CP034145">
    <property type="protein sequence ID" value="AZH24162.1"/>
    <property type="molecule type" value="Genomic_DNA"/>
</dbReference>
<gene>
    <name evidence="4" type="ORF">ATH50_1461</name>
    <name evidence="3" type="ORF">DU502_01675</name>
</gene>
<keyword evidence="6" id="KW-1185">Reference proteome</keyword>
<dbReference type="Gene3D" id="3.40.50.10470">
    <property type="entry name" value="Translation initiation factor eif-2b, domain 2"/>
    <property type="match status" value="1"/>
</dbReference>
<evidence type="ECO:0000313" key="6">
    <source>
        <dbReference type="Proteomes" id="UP000282007"/>
    </source>
</evidence>
<keyword evidence="4" id="KW-0396">Initiation factor</keyword>
<dbReference type="SUPFAM" id="SSF55811">
    <property type="entry name" value="Nudix"/>
    <property type="match status" value="1"/>
</dbReference>
<name>A0A3M0DXG4_9EURY</name>
<dbReference type="AlphaFoldDB" id="A0A3M0DXG4"/>
<dbReference type="PROSITE" id="PS51462">
    <property type="entry name" value="NUDIX"/>
    <property type="match status" value="1"/>
</dbReference>
<dbReference type="Proteomes" id="UP000282007">
    <property type="component" value="Chromosome"/>
</dbReference>
<protein>
    <submittedName>
        <fullName evidence="3">NUDIX domain-containing protein</fullName>
    </submittedName>
    <submittedName>
        <fullName evidence="4">Translation initiation factor 2B subunit (eIF-2B alpha/beta/delta family)</fullName>
    </submittedName>
</protein>
<dbReference type="Pfam" id="PF00293">
    <property type="entry name" value="NUDIX"/>
    <property type="match status" value="1"/>
</dbReference>
<dbReference type="PANTHER" id="PTHR43475:SF3">
    <property type="entry name" value="TRANSLATION INITIATION FACTOR EIF-2B SUBUNIT FAMILY PROTEIN (AFU_ORTHOLOGUE AFUA_2G14290)"/>
    <property type="match status" value="1"/>
</dbReference>
<dbReference type="EMBL" id="REFS01000002">
    <property type="protein sequence ID" value="RMB24219.1"/>
    <property type="molecule type" value="Genomic_DNA"/>
</dbReference>
<dbReference type="SUPFAM" id="SSF100950">
    <property type="entry name" value="NagB/RpiA/CoA transferase-like"/>
    <property type="match status" value="1"/>
</dbReference>
<organism evidence="4 5">
    <name type="scientific">Haloplanus aerogenes</name>
    <dbReference type="NCBI Taxonomy" id="660522"/>
    <lineage>
        <taxon>Archaea</taxon>
        <taxon>Methanobacteriati</taxon>
        <taxon>Methanobacteriota</taxon>
        <taxon>Stenosarchaea group</taxon>
        <taxon>Halobacteria</taxon>
        <taxon>Halobacteriales</taxon>
        <taxon>Haloferacaceae</taxon>
        <taxon>Haloplanus</taxon>
    </lineage>
</organism>
<evidence type="ECO:0000313" key="5">
    <source>
        <dbReference type="Proteomes" id="UP000277326"/>
    </source>
</evidence>
<sequence>MTHVVTCFLRHRTAILLGRRSDAVGTYTGRWAGVSGYVEGDPADAERDARREIREETGRTDATLVRTGDPVDVVDGERTWTVHPFLFDVEDRTVEPNEEIAAHEWVSPPAILNRPTVPGLWDAYAAVAPTVETVASDETHGSAWISVRALDILRDRAAVTDSTDAVEAVARELRDARPSMAALANRVNRVMATGERAPQAVAKRADEAAEAALDADADAAALAAERCGESVATLSRSGTVLAALREAEPTVLIGESRPACEGTDVAAALADEGLDVTLTTDAALASELADRDVDSILVGADAVLADGSVVNKVGTRSLALAAASEDVPVYVVAAVDKVRADEEMYGETGDATALYDGDAPVTVANPIFERTPADLVDGVLTERGVLDADGIRDVAAEHRENATWNGGNGASVGDRE</sequence>
<dbReference type="Gene3D" id="3.90.79.10">
    <property type="entry name" value="Nucleoside Triphosphate Pyrophosphohydrolase"/>
    <property type="match status" value="1"/>
</dbReference>
<dbReference type="OrthoDB" id="27639at2157"/>
<evidence type="ECO:0000313" key="3">
    <source>
        <dbReference type="EMBL" id="AZH24162.1"/>
    </source>
</evidence>
<dbReference type="RefSeq" id="WP_121920089.1">
    <property type="nucleotide sequence ID" value="NZ_CP034145.1"/>
</dbReference>
<dbReference type="GO" id="GO:0046523">
    <property type="term" value="F:S-methyl-5-thioribose-1-phosphate isomerase activity"/>
    <property type="evidence" value="ECO:0007669"/>
    <property type="project" value="TreeGrafter"/>
</dbReference>
<dbReference type="InterPro" id="IPR000086">
    <property type="entry name" value="NUDIX_hydrolase_dom"/>
</dbReference>
<dbReference type="InterPro" id="IPR042529">
    <property type="entry name" value="IF_2B-like_C"/>
</dbReference>
<dbReference type="InterPro" id="IPR037171">
    <property type="entry name" value="NagB/RpiA_transferase-like"/>
</dbReference>
<dbReference type="GO" id="GO:0003743">
    <property type="term" value="F:translation initiation factor activity"/>
    <property type="evidence" value="ECO:0007669"/>
    <property type="project" value="UniProtKB-KW"/>
</dbReference>
<evidence type="ECO:0000256" key="1">
    <source>
        <dbReference type="RuleBase" id="RU003814"/>
    </source>
</evidence>
<proteinExistence type="inferred from homology"/>
<dbReference type="PANTHER" id="PTHR43475">
    <property type="entry name" value="METHYLTHIORIBOSE-1-PHOSPHATE ISOMERASE"/>
    <property type="match status" value="1"/>
</dbReference>